<protein>
    <submittedName>
        <fullName evidence="1">Uncharacterized protein</fullName>
    </submittedName>
</protein>
<keyword evidence="2" id="KW-1185">Reference proteome</keyword>
<gene>
    <name evidence="1" type="ORF">BSK51_04170</name>
</gene>
<dbReference type="Proteomes" id="UP000187313">
    <property type="component" value="Unassembled WGS sequence"/>
</dbReference>
<accession>A0ABX3HX55</accession>
<comment type="caution">
    <text evidence="1">The sequence shown here is derived from an EMBL/GenBank/DDBJ whole genome shotgun (WGS) entry which is preliminary data.</text>
</comment>
<organism evidence="1 2">
    <name type="scientific">Paenibacillus odorifer</name>
    <dbReference type="NCBI Taxonomy" id="189426"/>
    <lineage>
        <taxon>Bacteria</taxon>
        <taxon>Bacillati</taxon>
        <taxon>Bacillota</taxon>
        <taxon>Bacilli</taxon>
        <taxon>Bacillales</taxon>
        <taxon>Paenibacillaceae</taxon>
        <taxon>Paenibacillus</taxon>
    </lineage>
</organism>
<dbReference type="EMBL" id="MPTD01000002">
    <property type="protein sequence ID" value="OMD55255.1"/>
    <property type="molecule type" value="Genomic_DNA"/>
</dbReference>
<sequence length="60" mass="6517">MAQTYSEIAKEIIIAAIQSGHIIKDSVGMSNTVEEINVINANEIAKFYKTVYNAVKAADS</sequence>
<dbReference type="RefSeq" id="WP_076298297.1">
    <property type="nucleotide sequence ID" value="NZ_MPTD01000002.1"/>
</dbReference>
<proteinExistence type="predicted"/>
<name>A0ABX3HX55_9BACL</name>
<evidence type="ECO:0000313" key="2">
    <source>
        <dbReference type="Proteomes" id="UP000187313"/>
    </source>
</evidence>
<reference evidence="1 2" key="1">
    <citation type="submission" date="2016-10" db="EMBL/GenBank/DDBJ databases">
        <title>Paenibacillus species isolates.</title>
        <authorList>
            <person name="Beno S.M."/>
        </authorList>
    </citation>
    <scope>NUCLEOTIDE SEQUENCE [LARGE SCALE GENOMIC DNA]</scope>
    <source>
        <strain evidence="1 2">FSL R5-0923</strain>
    </source>
</reference>
<evidence type="ECO:0000313" key="1">
    <source>
        <dbReference type="EMBL" id="OMD55255.1"/>
    </source>
</evidence>